<feature type="region of interest" description="Disordered" evidence="6">
    <location>
        <begin position="304"/>
        <end position="323"/>
    </location>
</feature>
<dbReference type="VEuPathDB" id="FungiDB:BO71DRAFT_331762"/>
<comment type="similarity">
    <text evidence="5">Belongs to the SAT4 family.</text>
</comment>
<dbReference type="Proteomes" id="UP000247810">
    <property type="component" value="Unassembled WGS sequence"/>
</dbReference>
<reference evidence="9 10" key="1">
    <citation type="submission" date="2018-02" db="EMBL/GenBank/DDBJ databases">
        <title>The genomes of Aspergillus section Nigri reveals drivers in fungal speciation.</title>
        <authorList>
            <consortium name="DOE Joint Genome Institute"/>
            <person name="Vesth T.C."/>
            <person name="Nybo J."/>
            <person name="Theobald S."/>
            <person name="Brandl J."/>
            <person name="Frisvad J.C."/>
            <person name="Nielsen K.F."/>
            <person name="Lyhne E.K."/>
            <person name="Kogle M.E."/>
            <person name="Kuo A."/>
            <person name="Riley R."/>
            <person name="Clum A."/>
            <person name="Nolan M."/>
            <person name="Lipzen A."/>
            <person name="Salamov A."/>
            <person name="Henrissat B."/>
            <person name="Wiebenga A."/>
            <person name="De vries R.P."/>
            <person name="Grigoriev I.V."/>
            <person name="Mortensen U.H."/>
            <person name="Andersen M.R."/>
            <person name="Baker S.E."/>
        </authorList>
    </citation>
    <scope>NUCLEOTIDE SEQUENCE [LARGE SCALE GENOMIC DNA]</scope>
    <source>
        <strain evidence="9 10">CBS 707.79</strain>
    </source>
</reference>
<feature type="transmembrane region" description="Helical" evidence="7">
    <location>
        <begin position="92"/>
        <end position="113"/>
    </location>
</feature>
<evidence type="ECO:0000256" key="3">
    <source>
        <dbReference type="ARBA" id="ARBA00022989"/>
    </source>
</evidence>
<evidence type="ECO:0000313" key="10">
    <source>
        <dbReference type="Proteomes" id="UP000247810"/>
    </source>
</evidence>
<feature type="transmembrane region" description="Helical" evidence="7">
    <location>
        <begin position="6"/>
        <end position="24"/>
    </location>
</feature>
<sequence>MVPVVVGTILEGFGAAIMGSRLYLRRHRGQPFDRGDYVTMFCILCVVYGMIAPQILVAYGTAWDMSDHPHAMTPEEIERRRIATKMILADQAIYAVFLWAQKAIVLFFVDRVLGVLPWLYTWIRVYWGLLFLSFAIVLAAVFTQCQPLHLYWQIVPIQSCIVNRRNFRVFVLINVATDALLTLLPLPWIIQVKRPWSRRLGIVGVFSTGIFLVGIGMVRYPFSTSPDFLYLQSFWIPFEGFMSVVVAHVPTIYSLRHPRTPDPPPPIERVPREGVVRSAESIMITRTVDVGNFSVDDRTMSLSLPSRDERLGSDEHLVPNRHG</sequence>
<keyword evidence="2 7" id="KW-0812">Transmembrane</keyword>
<accession>A0A319D2B8</accession>
<dbReference type="EMBL" id="KZ825939">
    <property type="protein sequence ID" value="PYH91635.1"/>
    <property type="molecule type" value="Genomic_DNA"/>
</dbReference>
<comment type="subcellular location">
    <subcellularLocation>
        <location evidence="1">Membrane</location>
        <topology evidence="1">Multi-pass membrane protein</topology>
    </subcellularLocation>
</comment>
<dbReference type="STRING" id="1448320.A0A319D2B8"/>
<organism evidence="9 10">
    <name type="scientific">Aspergillus ellipticus CBS 707.79</name>
    <dbReference type="NCBI Taxonomy" id="1448320"/>
    <lineage>
        <taxon>Eukaryota</taxon>
        <taxon>Fungi</taxon>
        <taxon>Dikarya</taxon>
        <taxon>Ascomycota</taxon>
        <taxon>Pezizomycotina</taxon>
        <taxon>Eurotiomycetes</taxon>
        <taxon>Eurotiomycetidae</taxon>
        <taxon>Eurotiales</taxon>
        <taxon>Aspergillaceae</taxon>
        <taxon>Aspergillus</taxon>
        <taxon>Aspergillus subgen. Circumdati</taxon>
    </lineage>
</organism>
<feature type="transmembrane region" description="Helical" evidence="7">
    <location>
        <begin position="234"/>
        <end position="255"/>
    </location>
</feature>
<keyword evidence="10" id="KW-1185">Reference proteome</keyword>
<evidence type="ECO:0000313" key="9">
    <source>
        <dbReference type="EMBL" id="PYH91635.1"/>
    </source>
</evidence>
<evidence type="ECO:0000256" key="1">
    <source>
        <dbReference type="ARBA" id="ARBA00004141"/>
    </source>
</evidence>
<feature type="transmembrane region" description="Helical" evidence="7">
    <location>
        <begin position="36"/>
        <end position="59"/>
    </location>
</feature>
<name>A0A319D2B8_9EURO</name>
<evidence type="ECO:0000256" key="7">
    <source>
        <dbReference type="SAM" id="Phobius"/>
    </source>
</evidence>
<feature type="transmembrane region" description="Helical" evidence="7">
    <location>
        <begin position="125"/>
        <end position="149"/>
    </location>
</feature>
<evidence type="ECO:0000259" key="8">
    <source>
        <dbReference type="Pfam" id="PF20684"/>
    </source>
</evidence>
<proteinExistence type="inferred from homology"/>
<dbReference type="GO" id="GO:0016020">
    <property type="term" value="C:membrane"/>
    <property type="evidence" value="ECO:0007669"/>
    <property type="project" value="UniProtKB-SubCell"/>
</dbReference>
<keyword evidence="3 7" id="KW-1133">Transmembrane helix</keyword>
<feature type="domain" description="Rhodopsin" evidence="8">
    <location>
        <begin position="21"/>
        <end position="255"/>
    </location>
</feature>
<dbReference type="InterPro" id="IPR052337">
    <property type="entry name" value="SAT4-like"/>
</dbReference>
<gene>
    <name evidence="9" type="ORF">BO71DRAFT_331762</name>
</gene>
<dbReference type="AlphaFoldDB" id="A0A319D2B8"/>
<dbReference type="Pfam" id="PF20684">
    <property type="entry name" value="Fung_rhodopsin"/>
    <property type="match status" value="1"/>
</dbReference>
<dbReference type="PANTHER" id="PTHR33048">
    <property type="entry name" value="PTH11-LIKE INTEGRAL MEMBRANE PROTEIN (AFU_ORTHOLOGUE AFUA_5G11245)"/>
    <property type="match status" value="1"/>
</dbReference>
<dbReference type="InterPro" id="IPR049326">
    <property type="entry name" value="Rhodopsin_dom_fungi"/>
</dbReference>
<protein>
    <recommendedName>
        <fullName evidence="8">Rhodopsin domain-containing protein</fullName>
    </recommendedName>
</protein>
<evidence type="ECO:0000256" key="6">
    <source>
        <dbReference type="SAM" id="MobiDB-lite"/>
    </source>
</evidence>
<keyword evidence="4 7" id="KW-0472">Membrane</keyword>
<feature type="transmembrane region" description="Helical" evidence="7">
    <location>
        <begin position="202"/>
        <end position="222"/>
    </location>
</feature>
<feature type="transmembrane region" description="Helical" evidence="7">
    <location>
        <begin position="169"/>
        <end position="190"/>
    </location>
</feature>
<evidence type="ECO:0000256" key="4">
    <source>
        <dbReference type="ARBA" id="ARBA00023136"/>
    </source>
</evidence>
<feature type="compositionally biased region" description="Basic and acidic residues" evidence="6">
    <location>
        <begin position="306"/>
        <end position="323"/>
    </location>
</feature>
<dbReference type="PANTHER" id="PTHR33048:SF166">
    <property type="entry name" value="PTH11-LIKE INTEGRAL MEMBRANE PROTEIN"/>
    <property type="match status" value="1"/>
</dbReference>
<evidence type="ECO:0000256" key="5">
    <source>
        <dbReference type="ARBA" id="ARBA00038359"/>
    </source>
</evidence>
<dbReference type="OrthoDB" id="2988756at2759"/>
<evidence type="ECO:0000256" key="2">
    <source>
        <dbReference type="ARBA" id="ARBA00022692"/>
    </source>
</evidence>